<organism evidence="3 4">
    <name type="scientific">Aneurinibacillus aneurinilyticus ATCC 12856</name>
    <dbReference type="NCBI Taxonomy" id="649747"/>
    <lineage>
        <taxon>Bacteria</taxon>
        <taxon>Bacillati</taxon>
        <taxon>Bacillota</taxon>
        <taxon>Bacilli</taxon>
        <taxon>Bacillales</taxon>
        <taxon>Paenibacillaceae</taxon>
        <taxon>Aneurinibacillus group</taxon>
        <taxon>Aneurinibacillus</taxon>
    </lineage>
</organism>
<dbReference type="PANTHER" id="PTHR34293">
    <property type="entry name" value="HTH-TYPE TRANSCRIPTIONAL REGULATOR TRMBL2"/>
    <property type="match status" value="1"/>
</dbReference>
<evidence type="ECO:0000259" key="1">
    <source>
        <dbReference type="Pfam" id="PF01978"/>
    </source>
</evidence>
<dbReference type="EMBL" id="AWSJ01000160">
    <property type="protein sequence ID" value="ERI09283.1"/>
    <property type="molecule type" value="Genomic_DNA"/>
</dbReference>
<accession>U1X437</accession>
<dbReference type="Gene3D" id="1.10.10.10">
    <property type="entry name" value="Winged helix-like DNA-binding domain superfamily/Winged helix DNA-binding domain"/>
    <property type="match status" value="1"/>
</dbReference>
<name>U1X437_ANEAE</name>
<dbReference type="InterPro" id="IPR002831">
    <property type="entry name" value="Tscrpt_reg_TrmB_N"/>
</dbReference>
<dbReference type="CDD" id="cd09124">
    <property type="entry name" value="PLDc_like_TrmB_middle"/>
    <property type="match status" value="1"/>
</dbReference>
<dbReference type="InterPro" id="IPR051797">
    <property type="entry name" value="TrmB-like"/>
</dbReference>
<keyword evidence="4" id="KW-1185">Reference proteome</keyword>
<dbReference type="Pfam" id="PF01978">
    <property type="entry name" value="TrmB"/>
    <property type="match status" value="1"/>
</dbReference>
<dbReference type="PATRIC" id="fig|649747.3.peg.2311"/>
<dbReference type="AlphaFoldDB" id="U1X437"/>
<dbReference type="Proteomes" id="UP000016511">
    <property type="component" value="Unassembled WGS sequence"/>
</dbReference>
<dbReference type="SUPFAM" id="SSF46785">
    <property type="entry name" value="Winged helix' DNA-binding domain"/>
    <property type="match status" value="1"/>
</dbReference>
<evidence type="ECO:0000313" key="3">
    <source>
        <dbReference type="EMBL" id="ERI09283.1"/>
    </source>
</evidence>
<comment type="caution">
    <text evidence="3">The sequence shown here is derived from an EMBL/GenBank/DDBJ whole genome shotgun (WGS) entry which is preliminary data.</text>
</comment>
<dbReference type="HOGENOM" id="CLU_072493_1_2_9"/>
<evidence type="ECO:0000259" key="2">
    <source>
        <dbReference type="Pfam" id="PF11495"/>
    </source>
</evidence>
<dbReference type="InterPro" id="IPR021586">
    <property type="entry name" value="Tscrpt_reg_TrmB_C"/>
</dbReference>
<dbReference type="STRING" id="649747.HMPREF0083_02562"/>
<proteinExistence type="predicted"/>
<feature type="domain" description="Transcription regulator TrmB C-terminal" evidence="2">
    <location>
        <begin position="111"/>
        <end position="232"/>
    </location>
</feature>
<dbReference type="PANTHER" id="PTHR34293:SF1">
    <property type="entry name" value="HTH-TYPE TRANSCRIPTIONAL REGULATOR TRMBL2"/>
    <property type="match status" value="1"/>
</dbReference>
<dbReference type="Pfam" id="PF11495">
    <property type="entry name" value="Regulator_TrmB"/>
    <property type="match status" value="1"/>
</dbReference>
<dbReference type="eggNOG" id="COG1378">
    <property type="taxonomic scope" value="Bacteria"/>
</dbReference>
<gene>
    <name evidence="3" type="ORF">HMPREF0083_02562</name>
</gene>
<dbReference type="InterPro" id="IPR036388">
    <property type="entry name" value="WH-like_DNA-bd_sf"/>
</dbReference>
<evidence type="ECO:0000313" key="4">
    <source>
        <dbReference type="Proteomes" id="UP000016511"/>
    </source>
</evidence>
<feature type="domain" description="Transcription regulator TrmB N-terminal" evidence="1">
    <location>
        <begin position="12"/>
        <end position="80"/>
    </location>
</feature>
<reference evidence="3 4" key="1">
    <citation type="submission" date="2013-08" db="EMBL/GenBank/DDBJ databases">
        <authorList>
            <person name="Weinstock G."/>
            <person name="Sodergren E."/>
            <person name="Wylie T."/>
            <person name="Fulton L."/>
            <person name="Fulton R."/>
            <person name="Fronick C."/>
            <person name="O'Laughlin M."/>
            <person name="Godfrey J."/>
            <person name="Miner T."/>
            <person name="Herter B."/>
            <person name="Appelbaum E."/>
            <person name="Cordes M."/>
            <person name="Lek S."/>
            <person name="Wollam A."/>
            <person name="Pepin K.H."/>
            <person name="Palsikar V.B."/>
            <person name="Mitreva M."/>
            <person name="Wilson R.K."/>
        </authorList>
    </citation>
    <scope>NUCLEOTIDE SEQUENCE [LARGE SCALE GENOMIC DNA]</scope>
    <source>
        <strain evidence="3 4">ATCC 12856</strain>
    </source>
</reference>
<dbReference type="InterPro" id="IPR036390">
    <property type="entry name" value="WH_DNA-bd_sf"/>
</dbReference>
<protein>
    <submittedName>
        <fullName evidence="3">Sugar-specific transcriptional regulator, TrmB family</fullName>
    </submittedName>
</protein>
<sequence length="262" mass="30170">MRENKLRGGAMLQKFGFSQYESKVYETLLSSDEPLDATRIVKYSGVPKAKIYEVLSKLIDKGMLLNSVSGKQKMYTALPLSLAIEKLSAEFQADIEQLKINTKKKTFTDDRVWSVKVDTTIKAQIKQLIREAEQSIRISAWNDDFMEYAPLLEEKEKQGVVVEAHVVGEIQANISSLDFFIPALEHSVLERFQLLVVDEREIVFVGTENGSWQAIKTMSKPFIKVFTEFFYHDIALTKITGKYHDLLMKDQEIKDILMRLRY</sequence>